<evidence type="ECO:0000256" key="4">
    <source>
        <dbReference type="ARBA" id="ARBA00022729"/>
    </source>
</evidence>
<keyword evidence="4 7" id="KW-0732">Signal</keyword>
<evidence type="ECO:0000256" key="3">
    <source>
        <dbReference type="ARBA" id="ARBA00012754"/>
    </source>
</evidence>
<sequence length="800" mass="91845">MNKISTLLFLIFLTCTSGVFADSGSSISLNGTWELSYWMQPEEPITSPKDMQLAEVKHLSAQVPGNVELDLMAANLIKDPMIGSNVNELRKWEGYQWCYSKSFVAPQLKPGQQYQLFFAGIDCLADIWLNGKHIGKAENMMIEHAFDVTKEIKAGESNQLQVILRSSVIEGQKHLLGTFSIGNFPSEESVFIRKAPHTYGWDILPRLVSAGLWRDVELRVLNPARLTDVHYMVANVDTATRNVRLYTDVQVKLPFEKFDKVKAVYTLSRHGKEIYKGSSVVVSPAFRYIMEIKNADLWWPRGYGEPALYDAKVELVDSDGTILSTDNKRVGLRTIQLDITDINLPPDHPGKFCFIVNGEPIFIHGTNWVPMDALHSRDHSFVDESIRMAVELNCNMIRCWGGNVYEDHHFFNLCDENGIMVWQDFTMGCTFYPQRSSFTQALEEEAISVVCKLRNHPSLVLWSGNNEDDCALRWSLQPFNINPNQDVVSRKVLPAVIYEFDPTRPYLPSSPYYSQAVYERGSADQYLPENHLWGPRGYYKDKFYTDATCCFVSEIGYHGCPNLESLQKMMTKDAVYPWTKNHEWNDEWVTKSVRRFPEWGKTFDRNNLMINQVRLLFGEVPSKLDDFIFASQSVQAEAMKYFIEMWRGKKFDDKTGIVWWNLRDGWPVISDAIVDYYNSKKMAYYFIKNVQQDVCVLINDAEGGNYPLIGTNDTRNVQSGNVTVTDTSSGRKIYESTFRIPANQKVRIASLPEESGQGIYLIQYQIGNQKFMNHYLYGKAPFNLKEYKRLLQKTGLYAKK</sequence>
<dbReference type="InterPro" id="IPR023232">
    <property type="entry name" value="Glyco_hydro_2_AS"/>
</dbReference>
<feature type="signal peptide" evidence="7">
    <location>
        <begin position="1"/>
        <end position="21"/>
    </location>
</feature>
<protein>
    <recommendedName>
        <fullName evidence="3">beta-mannosidase</fullName>
        <ecNumber evidence="3">3.2.1.25</ecNumber>
    </recommendedName>
</protein>
<feature type="domain" description="Glycoside hydrolase family 2 immunoglobulin-like beta-sandwich" evidence="8">
    <location>
        <begin position="234"/>
        <end position="333"/>
    </location>
</feature>
<keyword evidence="5 12" id="KW-0378">Hydrolase</keyword>
<reference evidence="13" key="2">
    <citation type="submission" date="2022-10" db="EMBL/GenBank/DDBJ databases">
        <title>Human gut microbiome strain richness.</title>
        <authorList>
            <person name="Chen-Liaw A."/>
        </authorList>
    </citation>
    <scope>NUCLEOTIDE SEQUENCE</scope>
    <source>
        <strain evidence="13">BSD2780120875st1_E1_BSD2780120875_150330</strain>
    </source>
</reference>
<dbReference type="Pfam" id="PF00703">
    <property type="entry name" value="Glyco_hydro_2"/>
    <property type="match status" value="1"/>
</dbReference>
<evidence type="ECO:0000313" key="12">
    <source>
        <dbReference type="EMBL" id="KAA4661691.1"/>
    </source>
</evidence>
<dbReference type="PANTHER" id="PTHR43730">
    <property type="entry name" value="BETA-MANNOSIDASE"/>
    <property type="match status" value="1"/>
</dbReference>
<dbReference type="Gene3D" id="3.20.20.80">
    <property type="entry name" value="Glycosidases"/>
    <property type="match status" value="1"/>
</dbReference>
<evidence type="ECO:0000313" key="14">
    <source>
        <dbReference type="Proteomes" id="UP000365824"/>
    </source>
</evidence>
<name>A0A139LCG5_BACOV</name>
<dbReference type="AlphaFoldDB" id="A0A139LCG5"/>
<dbReference type="EMBL" id="JAQNZF010000001">
    <property type="protein sequence ID" value="MDC2740655.1"/>
    <property type="molecule type" value="Genomic_DNA"/>
</dbReference>
<dbReference type="Pfam" id="PF02836">
    <property type="entry name" value="Glyco_hydro_2_C"/>
    <property type="match status" value="1"/>
</dbReference>
<organism evidence="12 15">
    <name type="scientific">Bacteroides ovatus</name>
    <dbReference type="NCBI Taxonomy" id="28116"/>
    <lineage>
        <taxon>Bacteria</taxon>
        <taxon>Pseudomonadati</taxon>
        <taxon>Bacteroidota</taxon>
        <taxon>Bacteroidia</taxon>
        <taxon>Bacteroidales</taxon>
        <taxon>Bacteroidaceae</taxon>
        <taxon>Bacteroides</taxon>
    </lineage>
</organism>
<gene>
    <name evidence="12" type="ORF">F3B98_22005</name>
    <name evidence="11" type="ORF">F3F25_20780</name>
    <name evidence="13" type="ORF">PO382_00285</name>
</gene>
<evidence type="ECO:0000259" key="8">
    <source>
        <dbReference type="Pfam" id="PF00703"/>
    </source>
</evidence>
<dbReference type="GO" id="GO:0006516">
    <property type="term" value="P:glycoprotein catabolic process"/>
    <property type="evidence" value="ECO:0007669"/>
    <property type="project" value="TreeGrafter"/>
</dbReference>
<evidence type="ECO:0000313" key="15">
    <source>
        <dbReference type="Proteomes" id="UP000435985"/>
    </source>
</evidence>
<comment type="catalytic activity">
    <reaction evidence="1">
        <text>Hydrolysis of terminal, non-reducing beta-D-mannose residues in beta-D-mannosides.</text>
        <dbReference type="EC" id="3.2.1.25"/>
    </reaction>
</comment>
<dbReference type="InterPro" id="IPR054593">
    <property type="entry name" value="Beta-mannosidase-like_N2"/>
</dbReference>
<dbReference type="GO" id="GO:0004567">
    <property type="term" value="F:beta-mannosidase activity"/>
    <property type="evidence" value="ECO:0007669"/>
    <property type="project" value="UniProtKB-EC"/>
</dbReference>
<evidence type="ECO:0000256" key="7">
    <source>
        <dbReference type="SAM" id="SignalP"/>
    </source>
</evidence>
<dbReference type="InterPro" id="IPR006102">
    <property type="entry name" value="Ig-like_GH2"/>
</dbReference>
<dbReference type="GO" id="GO:0005975">
    <property type="term" value="P:carbohydrate metabolic process"/>
    <property type="evidence" value="ECO:0007669"/>
    <property type="project" value="InterPro"/>
</dbReference>
<dbReference type="PANTHER" id="PTHR43730:SF1">
    <property type="entry name" value="BETA-MANNOSIDASE"/>
    <property type="match status" value="1"/>
</dbReference>
<proteinExistence type="inferred from homology"/>
<evidence type="ECO:0000256" key="6">
    <source>
        <dbReference type="ARBA" id="ARBA00023295"/>
    </source>
</evidence>
<dbReference type="PROSITE" id="PS00608">
    <property type="entry name" value="GLYCOSYL_HYDROL_F2_2"/>
    <property type="match status" value="1"/>
</dbReference>
<accession>A0A139LCG5</accession>
<dbReference type="InterPro" id="IPR036156">
    <property type="entry name" value="Beta-gal/glucu_dom_sf"/>
</dbReference>
<dbReference type="SUPFAM" id="SSF51445">
    <property type="entry name" value="(Trans)glycosidases"/>
    <property type="match status" value="1"/>
</dbReference>
<comment type="similarity">
    <text evidence="2">Belongs to the glycosyl hydrolase 2 family.</text>
</comment>
<evidence type="ECO:0000259" key="10">
    <source>
        <dbReference type="Pfam" id="PF22666"/>
    </source>
</evidence>
<dbReference type="SUPFAM" id="SSF49303">
    <property type="entry name" value="beta-Galactosidase/glucuronidase domain"/>
    <property type="match status" value="1"/>
</dbReference>
<dbReference type="Proteomes" id="UP001219389">
    <property type="component" value="Unassembled WGS sequence"/>
</dbReference>
<keyword evidence="6" id="KW-0326">Glycosidase</keyword>
<evidence type="ECO:0000256" key="2">
    <source>
        <dbReference type="ARBA" id="ARBA00007401"/>
    </source>
</evidence>
<dbReference type="InterPro" id="IPR006103">
    <property type="entry name" value="Glyco_hydro_2_cat"/>
</dbReference>
<dbReference type="RefSeq" id="WP_004310379.1">
    <property type="nucleotide sequence ID" value="NZ_CAXTIO010000021.1"/>
</dbReference>
<dbReference type="EMBL" id="VWFO01000037">
    <property type="protein sequence ID" value="KAA4661691.1"/>
    <property type="molecule type" value="Genomic_DNA"/>
</dbReference>
<feature type="domain" description="Glycoside hydrolase family 2 catalytic" evidence="9">
    <location>
        <begin position="354"/>
        <end position="504"/>
    </location>
</feature>
<dbReference type="InterPro" id="IPR008979">
    <property type="entry name" value="Galactose-bd-like_sf"/>
</dbReference>
<dbReference type="Proteomes" id="UP000435985">
    <property type="component" value="Unassembled WGS sequence"/>
</dbReference>
<comment type="caution">
    <text evidence="12">The sequence shown here is derived from an EMBL/GenBank/DDBJ whole genome shotgun (WGS) entry which is preliminary data.</text>
</comment>
<dbReference type="InterPro" id="IPR050887">
    <property type="entry name" value="Beta-mannosidase_GH2"/>
</dbReference>
<dbReference type="InterPro" id="IPR017853">
    <property type="entry name" value="GH"/>
</dbReference>
<reference evidence="14 15" key="1">
    <citation type="journal article" date="2019" name="Nat. Med.">
        <title>A library of human gut bacterial isolates paired with longitudinal multiomics data enables mechanistic microbiome research.</title>
        <authorList>
            <person name="Poyet M."/>
            <person name="Groussin M."/>
            <person name="Gibbons S.M."/>
            <person name="Avila-Pacheco J."/>
            <person name="Jiang X."/>
            <person name="Kearney S.M."/>
            <person name="Perrotta A.R."/>
            <person name="Berdy B."/>
            <person name="Zhao S."/>
            <person name="Lieberman T.D."/>
            <person name="Swanson P.K."/>
            <person name="Smith M."/>
            <person name="Roesemann S."/>
            <person name="Alexander J.E."/>
            <person name="Rich S.A."/>
            <person name="Livny J."/>
            <person name="Vlamakis H."/>
            <person name="Clish C."/>
            <person name="Bullock K."/>
            <person name="Deik A."/>
            <person name="Scott J."/>
            <person name="Pierce K.A."/>
            <person name="Xavier R.J."/>
            <person name="Alm E.J."/>
        </authorList>
    </citation>
    <scope>NUCLEOTIDE SEQUENCE [LARGE SCALE GENOMIC DNA]</scope>
    <source>
        <strain evidence="12 15">BIOML-A14</strain>
        <strain evidence="11 14">BIOML-A160</strain>
    </source>
</reference>
<dbReference type="InterPro" id="IPR013783">
    <property type="entry name" value="Ig-like_fold"/>
</dbReference>
<evidence type="ECO:0000259" key="9">
    <source>
        <dbReference type="Pfam" id="PF02836"/>
    </source>
</evidence>
<evidence type="ECO:0000256" key="5">
    <source>
        <dbReference type="ARBA" id="ARBA00022801"/>
    </source>
</evidence>
<dbReference type="EC" id="3.2.1.25" evidence="3"/>
<dbReference type="EMBL" id="VWLB01000040">
    <property type="protein sequence ID" value="KAA3925009.1"/>
    <property type="molecule type" value="Genomic_DNA"/>
</dbReference>
<evidence type="ECO:0000313" key="11">
    <source>
        <dbReference type="EMBL" id="KAA3925009.1"/>
    </source>
</evidence>
<evidence type="ECO:0000256" key="1">
    <source>
        <dbReference type="ARBA" id="ARBA00000829"/>
    </source>
</evidence>
<dbReference type="SUPFAM" id="SSF49785">
    <property type="entry name" value="Galactose-binding domain-like"/>
    <property type="match status" value="1"/>
</dbReference>
<feature type="chain" id="PRO_5042682000" description="beta-mannosidase" evidence="7">
    <location>
        <begin position="22"/>
        <end position="800"/>
    </location>
</feature>
<dbReference type="Gene3D" id="2.60.120.260">
    <property type="entry name" value="Galactose-binding domain-like"/>
    <property type="match status" value="1"/>
</dbReference>
<dbReference type="Gene3D" id="2.60.40.10">
    <property type="entry name" value="Immunoglobulins"/>
    <property type="match status" value="1"/>
</dbReference>
<dbReference type="Pfam" id="PF22666">
    <property type="entry name" value="Glyco_hydro_2_N2"/>
    <property type="match status" value="1"/>
</dbReference>
<evidence type="ECO:0000313" key="13">
    <source>
        <dbReference type="EMBL" id="MDC2740655.1"/>
    </source>
</evidence>
<feature type="domain" description="Beta-mannosidase-like galactose-binding" evidence="10">
    <location>
        <begin position="58"/>
        <end position="214"/>
    </location>
</feature>
<dbReference type="Proteomes" id="UP000365824">
    <property type="component" value="Unassembled WGS sequence"/>
</dbReference>